<keyword evidence="1" id="KW-0472">Membrane</keyword>
<dbReference type="Pfam" id="PF07949">
    <property type="entry name" value="YbbR"/>
    <property type="match status" value="4"/>
</dbReference>
<protein>
    <submittedName>
        <fullName evidence="2">CdaR family protein</fullName>
    </submittedName>
</protein>
<organism evidence="2 3">
    <name type="scientific">[Lactobacillus] rogosae</name>
    <dbReference type="NCBI Taxonomy" id="706562"/>
    <lineage>
        <taxon>Bacteria</taxon>
        <taxon>Bacillati</taxon>
        <taxon>Bacillota</taxon>
        <taxon>Clostridia</taxon>
        <taxon>Lachnospirales</taxon>
        <taxon>Lachnospiraceae</taxon>
        <taxon>Lachnospira</taxon>
    </lineage>
</organism>
<dbReference type="Gene3D" id="2.170.120.40">
    <property type="entry name" value="YbbR-like domain"/>
    <property type="match status" value="2"/>
</dbReference>
<dbReference type="InterPro" id="IPR012505">
    <property type="entry name" value="YbbR"/>
</dbReference>
<name>A0ABV1BX02_9FIRM</name>
<dbReference type="RefSeq" id="WP_090140911.1">
    <property type="nucleotide sequence ID" value="NZ_DAWCMB010000345.1"/>
</dbReference>
<dbReference type="EMBL" id="JBBMER010000003">
    <property type="protein sequence ID" value="MEQ2379399.1"/>
    <property type="molecule type" value="Genomic_DNA"/>
</dbReference>
<evidence type="ECO:0000313" key="2">
    <source>
        <dbReference type="EMBL" id="MEQ2379399.1"/>
    </source>
</evidence>
<evidence type="ECO:0000313" key="3">
    <source>
        <dbReference type="Proteomes" id="UP001442364"/>
    </source>
</evidence>
<dbReference type="InterPro" id="IPR053154">
    <property type="entry name" value="c-di-AMP_regulator"/>
</dbReference>
<proteinExistence type="predicted"/>
<dbReference type="Proteomes" id="UP001442364">
    <property type="component" value="Unassembled WGS sequence"/>
</dbReference>
<reference evidence="2 3" key="1">
    <citation type="submission" date="2024-03" db="EMBL/GenBank/DDBJ databases">
        <title>Human intestinal bacterial collection.</title>
        <authorList>
            <person name="Pauvert C."/>
            <person name="Hitch T.C.A."/>
            <person name="Clavel T."/>
        </authorList>
    </citation>
    <scope>NUCLEOTIDE SEQUENCE [LARGE SCALE GENOMIC DNA]</scope>
    <source>
        <strain evidence="2 3">CLA-AA-H255</strain>
    </source>
</reference>
<feature type="transmembrane region" description="Helical" evidence="1">
    <location>
        <begin position="12"/>
        <end position="30"/>
    </location>
</feature>
<keyword evidence="1" id="KW-1133">Transmembrane helix</keyword>
<gene>
    <name evidence="2" type="ORF">WMO14_05835</name>
</gene>
<dbReference type="PANTHER" id="PTHR37804">
    <property type="entry name" value="CDAA REGULATORY PROTEIN CDAR"/>
    <property type="match status" value="1"/>
</dbReference>
<dbReference type="PANTHER" id="PTHR37804:SF1">
    <property type="entry name" value="CDAA REGULATORY PROTEIN CDAR"/>
    <property type="match status" value="1"/>
</dbReference>
<dbReference type="Gene3D" id="2.170.120.30">
    <property type="match status" value="2"/>
</dbReference>
<accession>A0ABV1BX02</accession>
<evidence type="ECO:0000256" key="1">
    <source>
        <dbReference type="SAM" id="Phobius"/>
    </source>
</evidence>
<keyword evidence="1" id="KW-0812">Transmembrane</keyword>
<keyword evidence="3" id="KW-1185">Reference proteome</keyword>
<sequence>MKEKIFKNFSLKLLSAVFAVVLWTVIVNIYDPNTSYTFSNITVQLINTQSLTDKDYSYEVVDGGKISVTVSGPKSVVTDLKTSDISATADLSKVTAFTDYVDIQVQVIKDGQVLNNVEAVPRTSALKLSIENRDTKTLSLDVNTTGSTASGYTVASTSSSPTYIKVTGPTSLLESVAALSVNVDVSGAKEDISTSADVKMLDEDGNEIVNDALELSCTKADINVDIARMKTVSITAKTGGTPSDGYIITDTILSQASAVITGSDDLLGKVDTITIPSQNINADGLSADKTYTFRLSDYVPSGIKFVSDSSLTVTVKIAQKATKQISLSASEITLNNIQTGFNAQVMQGITFTVTGNDNVLSAVSASDVKAGIDLKNLGAGTHNVTVALSLPDGITVVGNVTVNVTITAIQQETTTESTKATESTTSATR</sequence>
<comment type="caution">
    <text evidence="2">The sequence shown here is derived from an EMBL/GenBank/DDBJ whole genome shotgun (WGS) entry which is preliminary data.</text>
</comment>